<keyword evidence="1" id="KW-1003">Cell membrane</keyword>
<feature type="non-terminal residue" evidence="5">
    <location>
        <position position="48"/>
    </location>
</feature>
<evidence type="ECO:0000256" key="4">
    <source>
        <dbReference type="ARBA" id="ARBA00023136"/>
    </source>
</evidence>
<evidence type="ECO:0000313" key="5">
    <source>
        <dbReference type="EMBL" id="PIW35381.1"/>
    </source>
</evidence>
<accession>A0A2M7H208</accession>
<dbReference type="GO" id="GO:0005576">
    <property type="term" value="C:extracellular region"/>
    <property type="evidence" value="ECO:0007669"/>
    <property type="project" value="TreeGrafter"/>
</dbReference>
<keyword evidence="3" id="KW-1133">Transmembrane helix</keyword>
<sequence length="48" mass="5609">EFAEVDNDRYIIDGEIRQIMLSPRELASASLPNRNWINERLTFTHGYG</sequence>
<feature type="non-terminal residue" evidence="5">
    <location>
        <position position="1"/>
    </location>
</feature>
<reference evidence="6" key="1">
    <citation type="submission" date="2017-09" db="EMBL/GenBank/DDBJ databases">
        <title>Depth-based differentiation of microbial function through sediment-hosted aquifers and enrichment of novel symbionts in the deep terrestrial subsurface.</title>
        <authorList>
            <person name="Probst A.J."/>
            <person name="Ladd B."/>
            <person name="Jarett J.K."/>
            <person name="Geller-Mcgrath D.E."/>
            <person name="Sieber C.M.K."/>
            <person name="Emerson J.B."/>
            <person name="Anantharaman K."/>
            <person name="Thomas B.C."/>
            <person name="Malmstrom R."/>
            <person name="Stieglmeier M."/>
            <person name="Klingl A."/>
            <person name="Woyke T."/>
            <person name="Ryan C.M."/>
            <person name="Banfield J.F."/>
        </authorList>
    </citation>
    <scope>NUCLEOTIDE SEQUENCE [LARGE SCALE GENOMIC DNA]</scope>
</reference>
<keyword evidence="4" id="KW-0472">Membrane</keyword>
<dbReference type="InterPro" id="IPR005372">
    <property type="entry name" value="UPF0182"/>
</dbReference>
<dbReference type="PANTHER" id="PTHR39344">
    <property type="entry name" value="UPF0182 PROTEIN SLL1060"/>
    <property type="match status" value="1"/>
</dbReference>
<evidence type="ECO:0000313" key="6">
    <source>
        <dbReference type="Proteomes" id="UP000230215"/>
    </source>
</evidence>
<dbReference type="AlphaFoldDB" id="A0A2M7H208"/>
<evidence type="ECO:0000256" key="1">
    <source>
        <dbReference type="ARBA" id="ARBA00022475"/>
    </source>
</evidence>
<proteinExistence type="predicted"/>
<comment type="caution">
    <text evidence="5">The sequence shown here is derived from an EMBL/GenBank/DDBJ whole genome shotgun (WGS) entry which is preliminary data.</text>
</comment>
<dbReference type="Proteomes" id="UP000230215">
    <property type="component" value="Unassembled WGS sequence"/>
</dbReference>
<protein>
    <submittedName>
        <fullName evidence="5">Uncharacterized protein</fullName>
    </submittedName>
</protein>
<organism evidence="5 6">
    <name type="scientific">Candidatus Nealsonbacteria bacterium CG15_BIG_FIL_POST_REV_8_21_14_020_37_12</name>
    <dbReference type="NCBI Taxonomy" id="1974716"/>
    <lineage>
        <taxon>Bacteria</taxon>
        <taxon>Candidatus Nealsoniibacteriota</taxon>
    </lineage>
</organism>
<dbReference type="Pfam" id="PF03699">
    <property type="entry name" value="UPF0182"/>
    <property type="match status" value="1"/>
</dbReference>
<keyword evidence="2" id="KW-0812">Transmembrane</keyword>
<evidence type="ECO:0000256" key="3">
    <source>
        <dbReference type="ARBA" id="ARBA00022989"/>
    </source>
</evidence>
<dbReference type="GO" id="GO:0016020">
    <property type="term" value="C:membrane"/>
    <property type="evidence" value="ECO:0007669"/>
    <property type="project" value="InterPro"/>
</dbReference>
<dbReference type="EMBL" id="PFGB01000002">
    <property type="protein sequence ID" value="PIW35381.1"/>
    <property type="molecule type" value="Genomic_DNA"/>
</dbReference>
<gene>
    <name evidence="5" type="ORF">COW25_00025</name>
</gene>
<dbReference type="PANTHER" id="PTHR39344:SF1">
    <property type="entry name" value="UPF0182 PROTEIN SLL1060"/>
    <property type="match status" value="1"/>
</dbReference>
<evidence type="ECO:0000256" key="2">
    <source>
        <dbReference type="ARBA" id="ARBA00022692"/>
    </source>
</evidence>
<name>A0A2M7H208_9BACT</name>